<gene>
    <name evidence="13" type="ORF">D3H35_06275</name>
</gene>
<feature type="transmembrane region" description="Helical" evidence="12">
    <location>
        <begin position="42"/>
        <end position="60"/>
    </location>
</feature>
<dbReference type="InterPro" id="IPR003752">
    <property type="entry name" value="DiS_bond_form_DsbB/BdbC"/>
</dbReference>
<evidence type="ECO:0000256" key="8">
    <source>
        <dbReference type="ARBA" id="ARBA00023136"/>
    </source>
</evidence>
<dbReference type="PIRSF" id="PIRSF036659">
    <property type="entry name" value="BdbC"/>
    <property type="match status" value="1"/>
</dbReference>
<comment type="caution">
    <text evidence="13">The sequence shown here is derived from an EMBL/GenBank/DDBJ whole genome shotgun (WGS) entry which is preliminary data.</text>
</comment>
<dbReference type="PANTHER" id="PTHR43469:SF1">
    <property type="entry name" value="SPBETA PROPHAGE-DERIVED DISULFIDE BOND FORMATION PROTEIN B"/>
    <property type="match status" value="1"/>
</dbReference>
<reference evidence="13 14" key="1">
    <citation type="submission" date="2018-09" db="EMBL/GenBank/DDBJ databases">
        <title>Cohnella cavernae sp. nov., isolated from a karst cave.</title>
        <authorList>
            <person name="Zhu H."/>
        </authorList>
    </citation>
    <scope>NUCLEOTIDE SEQUENCE [LARGE SCALE GENOMIC DNA]</scope>
    <source>
        <strain evidence="13 14">K2E09-144</strain>
    </source>
</reference>
<evidence type="ECO:0000256" key="7">
    <source>
        <dbReference type="ARBA" id="ARBA00023002"/>
    </source>
</evidence>
<keyword evidence="14" id="KW-1185">Reference proteome</keyword>
<keyword evidence="8 12" id="KW-0472">Membrane</keyword>
<dbReference type="HAMAP" id="MF_00287">
    <property type="entry name" value="BdbC"/>
    <property type="match status" value="1"/>
</dbReference>
<dbReference type="SUPFAM" id="SSF158442">
    <property type="entry name" value="DsbB-like"/>
    <property type="match status" value="1"/>
</dbReference>
<feature type="transmembrane region" description="Helical" evidence="12">
    <location>
        <begin position="112"/>
        <end position="134"/>
    </location>
</feature>
<keyword evidence="11" id="KW-0676">Redox-active center</keyword>
<evidence type="ECO:0000256" key="10">
    <source>
        <dbReference type="ARBA" id="ARBA00023186"/>
    </source>
</evidence>
<dbReference type="AlphaFoldDB" id="A0A398CYC0"/>
<keyword evidence="10" id="KW-0143">Chaperone</keyword>
<evidence type="ECO:0000256" key="3">
    <source>
        <dbReference type="ARBA" id="ARBA00022448"/>
    </source>
</evidence>
<feature type="transmembrane region" description="Helical" evidence="12">
    <location>
        <begin position="12"/>
        <end position="30"/>
    </location>
</feature>
<dbReference type="Gene3D" id="1.20.1550.10">
    <property type="entry name" value="DsbB-like"/>
    <property type="match status" value="1"/>
</dbReference>
<evidence type="ECO:0000256" key="1">
    <source>
        <dbReference type="ARBA" id="ARBA00004141"/>
    </source>
</evidence>
<evidence type="ECO:0000256" key="9">
    <source>
        <dbReference type="ARBA" id="ARBA00023157"/>
    </source>
</evidence>
<protein>
    <submittedName>
        <fullName evidence="13">Disulfide bond formation protein B</fullName>
    </submittedName>
</protein>
<dbReference type="Proteomes" id="UP000266340">
    <property type="component" value="Unassembled WGS sequence"/>
</dbReference>
<evidence type="ECO:0000256" key="12">
    <source>
        <dbReference type="SAM" id="Phobius"/>
    </source>
</evidence>
<comment type="similarity">
    <text evidence="2">Belongs to the DsbB family. BdbC subfamily.</text>
</comment>
<keyword evidence="3" id="KW-0813">Transport</keyword>
<dbReference type="GO" id="GO:0016020">
    <property type="term" value="C:membrane"/>
    <property type="evidence" value="ECO:0007669"/>
    <property type="project" value="UniProtKB-SubCell"/>
</dbReference>
<proteinExistence type="inferred from homology"/>
<evidence type="ECO:0000256" key="11">
    <source>
        <dbReference type="ARBA" id="ARBA00023284"/>
    </source>
</evidence>
<keyword evidence="5" id="KW-0249">Electron transport</keyword>
<evidence type="ECO:0000313" key="14">
    <source>
        <dbReference type="Proteomes" id="UP000266340"/>
    </source>
</evidence>
<dbReference type="GO" id="GO:0015035">
    <property type="term" value="F:protein-disulfide reductase activity"/>
    <property type="evidence" value="ECO:0007669"/>
    <property type="project" value="InterPro"/>
</dbReference>
<evidence type="ECO:0000256" key="5">
    <source>
        <dbReference type="ARBA" id="ARBA00022982"/>
    </source>
</evidence>
<evidence type="ECO:0000256" key="2">
    <source>
        <dbReference type="ARBA" id="ARBA00007602"/>
    </source>
</evidence>
<dbReference type="RefSeq" id="WP_119148264.1">
    <property type="nucleotide sequence ID" value="NZ_JBHSOV010000042.1"/>
</dbReference>
<dbReference type="InterPro" id="IPR023380">
    <property type="entry name" value="DsbB-like_sf"/>
</dbReference>
<dbReference type="EMBL" id="QXJM01000027">
    <property type="protein sequence ID" value="RIE04221.1"/>
    <property type="molecule type" value="Genomic_DNA"/>
</dbReference>
<organism evidence="13 14">
    <name type="scientific">Cohnella faecalis</name>
    <dbReference type="NCBI Taxonomy" id="2315694"/>
    <lineage>
        <taxon>Bacteria</taxon>
        <taxon>Bacillati</taxon>
        <taxon>Bacillota</taxon>
        <taxon>Bacilli</taxon>
        <taxon>Bacillales</taxon>
        <taxon>Paenibacillaceae</taxon>
        <taxon>Cohnella</taxon>
    </lineage>
</organism>
<keyword evidence="9" id="KW-1015">Disulfide bond</keyword>
<evidence type="ECO:0000313" key="13">
    <source>
        <dbReference type="EMBL" id="RIE04221.1"/>
    </source>
</evidence>
<accession>A0A398CYC0</accession>
<keyword evidence="4 12" id="KW-0812">Transmembrane</keyword>
<dbReference type="PANTHER" id="PTHR43469">
    <property type="entry name" value="DISULFIDE FORMATION PROTEIN-RELATED"/>
    <property type="match status" value="1"/>
</dbReference>
<dbReference type="NCBIfam" id="NF002849">
    <property type="entry name" value="PRK03113.1"/>
    <property type="match status" value="1"/>
</dbReference>
<evidence type="ECO:0000256" key="6">
    <source>
        <dbReference type="ARBA" id="ARBA00022989"/>
    </source>
</evidence>
<comment type="subcellular location">
    <subcellularLocation>
        <location evidence="1">Membrane</location>
        <topology evidence="1">Multi-pass membrane protein</topology>
    </subcellularLocation>
</comment>
<evidence type="ECO:0000256" key="4">
    <source>
        <dbReference type="ARBA" id="ARBA00022692"/>
    </source>
</evidence>
<name>A0A398CYC0_9BACL</name>
<dbReference type="GO" id="GO:0006457">
    <property type="term" value="P:protein folding"/>
    <property type="evidence" value="ECO:0007669"/>
    <property type="project" value="InterPro"/>
</dbReference>
<keyword evidence="7" id="KW-0560">Oxidoreductase</keyword>
<dbReference type="Pfam" id="PF02600">
    <property type="entry name" value="DsbB"/>
    <property type="match status" value="1"/>
</dbReference>
<dbReference type="InterPro" id="IPR012187">
    <property type="entry name" value="Disulphide_bond_form_BdbC"/>
</dbReference>
<sequence>MSLKTFIRTYGLLFAWIVSLIATGGSLFLSEVMDYAPCKLCWIQRIFMYPLVYLLGRAAIRDDRGMIGYALPLVFIGGLFSVYHYAEQKIPGMADLLPCTVGVPCNSDYLDWFGIITIPLLALIAFILIAFFLIMAKPSSTEESTDGEPARSN</sequence>
<feature type="transmembrane region" description="Helical" evidence="12">
    <location>
        <begin position="67"/>
        <end position="86"/>
    </location>
</feature>
<dbReference type="OrthoDB" id="158402at2"/>
<keyword evidence="6 12" id="KW-1133">Transmembrane helix</keyword>